<dbReference type="SMART" id="SM00116">
    <property type="entry name" value="CBS"/>
    <property type="match status" value="2"/>
</dbReference>
<dbReference type="AlphaFoldDB" id="A0A1I4V8K3"/>
<accession>A0A1I4V8K3</accession>
<keyword evidence="2" id="KW-0677">Repeat</keyword>
<evidence type="ECO:0000259" key="9">
    <source>
        <dbReference type="PROSITE" id="PS51464"/>
    </source>
</evidence>
<dbReference type="Pfam" id="PF01380">
    <property type="entry name" value="SIS"/>
    <property type="match status" value="1"/>
</dbReference>
<name>A0A1I4V8K3_9BACT</name>
<feature type="site" description="Catalytically relevant" evidence="6">
    <location>
        <position position="124"/>
    </location>
</feature>
<sequence length="349" mass="37465">MGNCLLWTKPVTTKESGEDLKSSDLLELAREVLSIEAEGILTVRKRLGKSFEEAIALLLNCKGRVITCGIGKSGIIARKIAATLSSMGTPSFFLHPAEALHGDLGMVRPEDVIIALSNSGETGELNQMIRAVKPLDVKIIAITGDPLSTLAKLSDIVIDVAVPREACSFGLAPTTSTTAALAMGDALAVVLAREKNFGPEEFRTIHPGGHLGQRLKIPVRDLMKTGGDIPLVLPGTSMDKAIEEMNVKGLGATLVVNCENKLLGIFTDGDLRRAITKWGYKLYELVIDEVMTKEPKTISPDSAVADALQIMERHLITVLPVVIPGDQVVGILHLHDLLGKGKVQFRLTD</sequence>
<dbReference type="InterPro" id="IPR001347">
    <property type="entry name" value="SIS_dom"/>
</dbReference>
<dbReference type="PROSITE" id="PS51464">
    <property type="entry name" value="SIS"/>
    <property type="match status" value="1"/>
</dbReference>
<dbReference type="PANTHER" id="PTHR42745:SF1">
    <property type="entry name" value="ARABINOSE 5-PHOSPHATE ISOMERASE KDSD"/>
    <property type="match status" value="1"/>
</dbReference>
<dbReference type="FunFam" id="3.40.50.10490:FF:000011">
    <property type="entry name" value="Arabinose 5-phosphate isomerase"/>
    <property type="match status" value="1"/>
</dbReference>
<organism evidence="10 11">
    <name type="scientific">Thermodesulforhabdus norvegica</name>
    <dbReference type="NCBI Taxonomy" id="39841"/>
    <lineage>
        <taxon>Bacteria</taxon>
        <taxon>Pseudomonadati</taxon>
        <taxon>Thermodesulfobacteriota</taxon>
        <taxon>Syntrophobacteria</taxon>
        <taxon>Syntrophobacterales</taxon>
        <taxon>Thermodesulforhabdaceae</taxon>
        <taxon>Thermodesulforhabdus</taxon>
    </lineage>
</organism>
<dbReference type="RefSeq" id="WP_093395751.1">
    <property type="nucleotide sequence ID" value="NZ_FOUU01000008.1"/>
</dbReference>
<gene>
    <name evidence="10" type="ORF">SAMN05660836_02168</name>
</gene>
<dbReference type="GO" id="GO:0097367">
    <property type="term" value="F:carbohydrate derivative binding"/>
    <property type="evidence" value="ECO:0007669"/>
    <property type="project" value="InterPro"/>
</dbReference>
<dbReference type="InterPro" id="IPR046342">
    <property type="entry name" value="CBS_dom_sf"/>
</dbReference>
<evidence type="ECO:0000313" key="10">
    <source>
        <dbReference type="EMBL" id="SFM97494.1"/>
    </source>
</evidence>
<reference evidence="10 11" key="1">
    <citation type="submission" date="2016-10" db="EMBL/GenBank/DDBJ databases">
        <authorList>
            <person name="de Groot N.N."/>
        </authorList>
    </citation>
    <scope>NUCLEOTIDE SEQUENCE [LARGE SCALE GENOMIC DNA]</scope>
    <source>
        <strain evidence="10 11">DSM 9990</strain>
    </source>
</reference>
<feature type="site" description="Catalytically relevant" evidence="6">
    <location>
        <position position="72"/>
    </location>
</feature>
<evidence type="ECO:0000256" key="6">
    <source>
        <dbReference type="PIRSR" id="PIRSR004692-3"/>
    </source>
</evidence>
<feature type="domain" description="SIS" evidence="9">
    <location>
        <begin position="54"/>
        <end position="197"/>
    </location>
</feature>
<dbReference type="InterPro" id="IPR046348">
    <property type="entry name" value="SIS_dom_sf"/>
</dbReference>
<keyword evidence="10" id="KW-0413">Isomerase</keyword>
<evidence type="ECO:0000256" key="3">
    <source>
        <dbReference type="ARBA" id="ARBA00023122"/>
    </source>
</evidence>
<dbReference type="Gene3D" id="3.40.50.10490">
    <property type="entry name" value="Glucose-6-phosphate isomerase like protein, domain 1"/>
    <property type="match status" value="1"/>
</dbReference>
<keyword evidence="11" id="KW-1185">Reference proteome</keyword>
<keyword evidence="3 7" id="KW-0129">CBS domain</keyword>
<dbReference type="SUPFAM" id="SSF53697">
    <property type="entry name" value="SIS domain"/>
    <property type="match status" value="1"/>
</dbReference>
<protein>
    <submittedName>
        <fullName evidence="10">Arabinose-5-phosphate isomerase</fullName>
    </submittedName>
</protein>
<evidence type="ECO:0000256" key="4">
    <source>
        <dbReference type="PIRNR" id="PIRNR004692"/>
    </source>
</evidence>
<dbReference type="OrthoDB" id="9762536at2"/>
<proteinExistence type="inferred from homology"/>
<dbReference type="InterPro" id="IPR035474">
    <property type="entry name" value="SIS_Kpsf"/>
</dbReference>
<dbReference type="PANTHER" id="PTHR42745">
    <property type="match status" value="1"/>
</dbReference>
<dbReference type="EMBL" id="FOUU01000008">
    <property type="protein sequence ID" value="SFM97494.1"/>
    <property type="molecule type" value="Genomic_DNA"/>
</dbReference>
<dbReference type="Proteomes" id="UP000199611">
    <property type="component" value="Unassembled WGS sequence"/>
</dbReference>
<dbReference type="GO" id="GO:0019146">
    <property type="term" value="F:arabinose-5-phosphate isomerase activity"/>
    <property type="evidence" value="ECO:0007669"/>
    <property type="project" value="UniProtKB-ARBA"/>
</dbReference>
<dbReference type="GO" id="GO:0046872">
    <property type="term" value="F:metal ion binding"/>
    <property type="evidence" value="ECO:0007669"/>
    <property type="project" value="UniProtKB-KW"/>
</dbReference>
<comment type="similarity">
    <text evidence="1 4">Belongs to the SIS family. GutQ/KpsF subfamily.</text>
</comment>
<feature type="domain" description="CBS" evidence="8">
    <location>
        <begin position="291"/>
        <end position="349"/>
    </location>
</feature>
<dbReference type="InterPro" id="IPR000644">
    <property type="entry name" value="CBS_dom"/>
</dbReference>
<dbReference type="GO" id="GO:1901135">
    <property type="term" value="P:carbohydrate derivative metabolic process"/>
    <property type="evidence" value="ECO:0007669"/>
    <property type="project" value="InterPro"/>
</dbReference>
<feature type="site" description="Catalytically relevant" evidence="6">
    <location>
        <position position="165"/>
    </location>
</feature>
<dbReference type="STRING" id="39841.SAMN05660836_02168"/>
<evidence type="ECO:0000256" key="1">
    <source>
        <dbReference type="ARBA" id="ARBA00008165"/>
    </source>
</evidence>
<evidence type="ECO:0000313" key="11">
    <source>
        <dbReference type="Proteomes" id="UP000199611"/>
    </source>
</evidence>
<evidence type="ECO:0000256" key="7">
    <source>
        <dbReference type="PROSITE-ProRule" id="PRU00703"/>
    </source>
</evidence>
<dbReference type="GO" id="GO:0005975">
    <property type="term" value="P:carbohydrate metabolic process"/>
    <property type="evidence" value="ECO:0007669"/>
    <property type="project" value="InterPro"/>
</dbReference>
<feature type="domain" description="CBS" evidence="8">
    <location>
        <begin position="223"/>
        <end position="285"/>
    </location>
</feature>
<dbReference type="Gene3D" id="3.10.580.10">
    <property type="entry name" value="CBS-domain"/>
    <property type="match status" value="1"/>
</dbReference>
<dbReference type="InterPro" id="IPR004800">
    <property type="entry name" value="KdsD/KpsF-type"/>
</dbReference>
<feature type="site" description="Catalytically relevant" evidence="6">
    <location>
        <position position="206"/>
    </location>
</feature>
<dbReference type="CDD" id="cd04604">
    <property type="entry name" value="CBS_pair_SIS_assoc"/>
    <property type="match status" value="1"/>
</dbReference>
<dbReference type="PIRSF" id="PIRSF004692">
    <property type="entry name" value="KdsD_KpsF"/>
    <property type="match status" value="1"/>
</dbReference>
<keyword evidence="5" id="KW-0862">Zinc</keyword>
<dbReference type="InterPro" id="IPR050986">
    <property type="entry name" value="GutQ/KpsF_isomerases"/>
</dbReference>
<dbReference type="CDD" id="cd05014">
    <property type="entry name" value="SIS_Kpsf"/>
    <property type="match status" value="1"/>
</dbReference>
<dbReference type="Pfam" id="PF00571">
    <property type="entry name" value="CBS"/>
    <property type="match status" value="2"/>
</dbReference>
<evidence type="ECO:0000256" key="5">
    <source>
        <dbReference type="PIRSR" id="PIRSR004692-2"/>
    </source>
</evidence>
<dbReference type="PROSITE" id="PS51371">
    <property type="entry name" value="CBS"/>
    <property type="match status" value="2"/>
</dbReference>
<keyword evidence="5" id="KW-0479">Metal-binding</keyword>
<feature type="binding site" evidence="5">
    <location>
        <position position="95"/>
    </location>
    <ligand>
        <name>Zn(2+)</name>
        <dbReference type="ChEBI" id="CHEBI:29105"/>
    </ligand>
</feature>
<evidence type="ECO:0000256" key="2">
    <source>
        <dbReference type="ARBA" id="ARBA00022737"/>
    </source>
</evidence>
<dbReference type="NCBIfam" id="TIGR00393">
    <property type="entry name" value="kpsF"/>
    <property type="match status" value="1"/>
</dbReference>
<evidence type="ECO:0000259" key="8">
    <source>
        <dbReference type="PROSITE" id="PS51371"/>
    </source>
</evidence>